<evidence type="ECO:0000313" key="10">
    <source>
        <dbReference type="EMBL" id="CAF1198371.1"/>
    </source>
</evidence>
<dbReference type="InterPro" id="IPR007318">
    <property type="entry name" value="Phopholipid_MeTrfase"/>
</dbReference>
<evidence type="ECO:0000256" key="2">
    <source>
        <dbReference type="ARBA" id="ARBA00022516"/>
    </source>
</evidence>
<dbReference type="OrthoDB" id="422086at2759"/>
<reference evidence="11" key="1">
    <citation type="submission" date="2021-02" db="EMBL/GenBank/DDBJ databases">
        <authorList>
            <person name="Nowell W R."/>
        </authorList>
    </citation>
    <scope>NUCLEOTIDE SEQUENCE</scope>
</reference>
<dbReference type="EMBL" id="CAJNOU010001665">
    <property type="protein sequence ID" value="CAF1236483.1"/>
    <property type="molecule type" value="Genomic_DNA"/>
</dbReference>
<name>A0A814YVX6_9BILA</name>
<dbReference type="PANTHER" id="PTHR43847">
    <property type="entry name" value="BLL3993 PROTEIN"/>
    <property type="match status" value="1"/>
</dbReference>
<dbReference type="Pfam" id="PF04191">
    <property type="entry name" value="PEMT"/>
    <property type="match status" value="1"/>
</dbReference>
<keyword evidence="2" id="KW-0444">Lipid biosynthesis</keyword>
<keyword evidence="8" id="KW-1208">Phospholipid metabolism</keyword>
<keyword evidence="4 9" id="KW-1133">Transmembrane helix</keyword>
<dbReference type="GO" id="GO:0006656">
    <property type="term" value="P:phosphatidylcholine biosynthetic process"/>
    <property type="evidence" value="ECO:0007669"/>
    <property type="project" value="UniProtKB-UniPathway"/>
</dbReference>
<evidence type="ECO:0000256" key="7">
    <source>
        <dbReference type="ARBA" id="ARBA00023209"/>
    </source>
</evidence>
<dbReference type="Proteomes" id="UP000663889">
    <property type="component" value="Unassembled WGS sequence"/>
</dbReference>
<evidence type="ECO:0000256" key="9">
    <source>
        <dbReference type="SAM" id="Phobius"/>
    </source>
</evidence>
<evidence type="ECO:0000256" key="8">
    <source>
        <dbReference type="ARBA" id="ARBA00023264"/>
    </source>
</evidence>
<organism evidence="11 13">
    <name type="scientific">Rotaria sordida</name>
    <dbReference type="NCBI Taxonomy" id="392033"/>
    <lineage>
        <taxon>Eukaryota</taxon>
        <taxon>Metazoa</taxon>
        <taxon>Spiralia</taxon>
        <taxon>Gnathifera</taxon>
        <taxon>Rotifera</taxon>
        <taxon>Eurotatoria</taxon>
        <taxon>Bdelloidea</taxon>
        <taxon>Philodinida</taxon>
        <taxon>Philodinidae</taxon>
        <taxon>Rotaria</taxon>
    </lineage>
</organism>
<dbReference type="Proteomes" id="UP000663882">
    <property type="component" value="Unassembled WGS sequence"/>
</dbReference>
<keyword evidence="7" id="KW-0594">Phospholipid biosynthesis</keyword>
<comment type="caution">
    <text evidence="11">The sequence shown here is derived from an EMBL/GenBank/DDBJ whole genome shotgun (WGS) entry which is preliminary data.</text>
</comment>
<dbReference type="EMBL" id="CAJNOO010001786">
    <property type="protein sequence ID" value="CAF1198371.1"/>
    <property type="molecule type" value="Genomic_DNA"/>
</dbReference>
<gene>
    <name evidence="12" type="ORF">OTI717_LOCUS15021</name>
    <name evidence="10" type="ORF">RFH988_LOCUS24459</name>
    <name evidence="11" type="ORF">SEV965_LOCUS22982</name>
</gene>
<dbReference type="Proteomes" id="UP000663823">
    <property type="component" value="Unassembled WGS sequence"/>
</dbReference>
<dbReference type="InterPro" id="IPR052527">
    <property type="entry name" value="Metal_cation-efflux_comp"/>
</dbReference>
<keyword evidence="5" id="KW-0443">Lipid metabolism</keyword>
<evidence type="ECO:0000313" key="11">
    <source>
        <dbReference type="EMBL" id="CAF1236483.1"/>
    </source>
</evidence>
<dbReference type="PANTHER" id="PTHR43847:SF1">
    <property type="entry name" value="BLL3993 PROTEIN"/>
    <property type="match status" value="1"/>
</dbReference>
<evidence type="ECO:0008006" key="14">
    <source>
        <dbReference type="Google" id="ProtNLM"/>
    </source>
</evidence>
<accession>A0A814YVX6</accession>
<dbReference type="GO" id="GO:0012505">
    <property type="term" value="C:endomembrane system"/>
    <property type="evidence" value="ECO:0007669"/>
    <property type="project" value="UniProtKB-SubCell"/>
</dbReference>
<comment type="subcellular location">
    <subcellularLocation>
        <location evidence="1">Endomembrane system</location>
        <topology evidence="1">Multi-pass membrane protein</topology>
    </subcellularLocation>
</comment>
<evidence type="ECO:0000256" key="5">
    <source>
        <dbReference type="ARBA" id="ARBA00023098"/>
    </source>
</evidence>
<dbReference type="Gene3D" id="1.20.120.1630">
    <property type="match status" value="1"/>
</dbReference>
<dbReference type="EMBL" id="CAJOAX010001728">
    <property type="protein sequence ID" value="CAF3741083.1"/>
    <property type="molecule type" value="Genomic_DNA"/>
</dbReference>
<evidence type="ECO:0000256" key="1">
    <source>
        <dbReference type="ARBA" id="ARBA00004127"/>
    </source>
</evidence>
<sequence length="198" mass="23648">MDSDRFLCALLGIPCCLMEIYISKTKYSSSTSSKTSSKDRRTFIFIWLFIICSLLFSIRCARLGYGSKIIDNKSFIYYLWILFNISLYLMGILLRKQSIEQLGKWFTTVIRIDENQQIIDFGWYEKMRHPSYAGILLYFLALALFLNNWLSLFIIMIPISLVFFYRIHIEEQELKKHFGIKYEEYRQKVPYIIIPKVF</sequence>
<evidence type="ECO:0000313" key="13">
    <source>
        <dbReference type="Proteomes" id="UP000663889"/>
    </source>
</evidence>
<evidence type="ECO:0000256" key="4">
    <source>
        <dbReference type="ARBA" id="ARBA00022989"/>
    </source>
</evidence>
<protein>
    <recommendedName>
        <fullName evidence="14">Protein-S-isoprenylcysteine O-methyltransferase</fullName>
    </recommendedName>
</protein>
<evidence type="ECO:0000256" key="3">
    <source>
        <dbReference type="ARBA" id="ARBA00022692"/>
    </source>
</evidence>
<feature type="transmembrane region" description="Helical" evidence="9">
    <location>
        <begin position="75"/>
        <end position="94"/>
    </location>
</feature>
<feature type="transmembrane region" description="Helical" evidence="9">
    <location>
        <begin position="42"/>
        <end position="63"/>
    </location>
</feature>
<keyword evidence="6 9" id="KW-0472">Membrane</keyword>
<proteinExistence type="predicted"/>
<keyword evidence="3 9" id="KW-0812">Transmembrane</keyword>
<dbReference type="AlphaFoldDB" id="A0A814YVX6"/>
<feature type="transmembrane region" description="Helical" evidence="9">
    <location>
        <begin position="135"/>
        <end position="165"/>
    </location>
</feature>
<evidence type="ECO:0000313" key="12">
    <source>
        <dbReference type="EMBL" id="CAF3741083.1"/>
    </source>
</evidence>
<dbReference type="UniPathway" id="UPA00753"/>
<evidence type="ECO:0000256" key="6">
    <source>
        <dbReference type="ARBA" id="ARBA00023136"/>
    </source>
</evidence>